<sequence>MLQTLLLTIDHGKNQLIDQINVVHHLDCHNQMIRIETYN</sequence>
<evidence type="ECO:0000313" key="1">
    <source>
        <dbReference type="EMBL" id="VDO78192.1"/>
    </source>
</evidence>
<organism evidence="1 2">
    <name type="scientific">Schistosoma mattheei</name>
    <dbReference type="NCBI Taxonomy" id="31246"/>
    <lineage>
        <taxon>Eukaryota</taxon>
        <taxon>Metazoa</taxon>
        <taxon>Spiralia</taxon>
        <taxon>Lophotrochozoa</taxon>
        <taxon>Platyhelminthes</taxon>
        <taxon>Trematoda</taxon>
        <taxon>Digenea</taxon>
        <taxon>Strigeidida</taxon>
        <taxon>Schistosomatoidea</taxon>
        <taxon>Schistosomatidae</taxon>
        <taxon>Schistosoma</taxon>
    </lineage>
</organism>
<name>A0A3P8C1R5_9TREM</name>
<proteinExistence type="predicted"/>
<reference evidence="1 2" key="1">
    <citation type="submission" date="2018-11" db="EMBL/GenBank/DDBJ databases">
        <authorList>
            <consortium name="Pathogen Informatics"/>
        </authorList>
    </citation>
    <scope>NUCLEOTIDE SEQUENCE [LARGE SCALE GENOMIC DNA]</scope>
    <source>
        <strain>Denwood</strain>
        <strain evidence="2">Zambia</strain>
    </source>
</reference>
<evidence type="ECO:0000313" key="2">
    <source>
        <dbReference type="Proteomes" id="UP000269396"/>
    </source>
</evidence>
<keyword evidence="2" id="KW-1185">Reference proteome</keyword>
<dbReference type="Proteomes" id="UP000269396">
    <property type="component" value="Unassembled WGS sequence"/>
</dbReference>
<dbReference type="AlphaFoldDB" id="A0A3P8C1R5"/>
<protein>
    <submittedName>
        <fullName evidence="1">Uncharacterized protein</fullName>
    </submittedName>
</protein>
<gene>
    <name evidence="1" type="ORF">SMTD_LOCUS1441</name>
</gene>
<accession>A0A3P8C1R5</accession>
<dbReference type="EMBL" id="UZAL01001607">
    <property type="protein sequence ID" value="VDO78192.1"/>
    <property type="molecule type" value="Genomic_DNA"/>
</dbReference>